<dbReference type="OrthoDB" id="9783842at2"/>
<evidence type="ECO:0000313" key="2">
    <source>
        <dbReference type="EMBL" id="AVD72077.1"/>
    </source>
</evidence>
<accession>A0A2L1GR20</accession>
<dbReference type="AlphaFoldDB" id="A0A2L1GR20"/>
<proteinExistence type="predicted"/>
<name>A0A2L1GR20_9BACT</name>
<reference evidence="2 3" key="1">
    <citation type="journal article" date="2018" name="MBio">
        <title>Insights into the evolution of host association through the isolation and characterization of a novel human periodontal pathobiont, Desulfobulbus oralis.</title>
        <authorList>
            <person name="Cross K.L."/>
            <person name="Chirania P."/>
            <person name="Xiong W."/>
            <person name="Beall C.J."/>
            <person name="Elkins J.G."/>
            <person name="Giannone R.J."/>
            <person name="Griffen A.L."/>
            <person name="Guss A.M."/>
            <person name="Hettich R.L."/>
            <person name="Joshi S.S."/>
            <person name="Mokrzan E.M."/>
            <person name="Martin R.K."/>
            <person name="Zhulin I.B."/>
            <person name="Leys E.J."/>
            <person name="Podar M."/>
        </authorList>
    </citation>
    <scope>NUCLEOTIDE SEQUENCE [LARGE SCALE GENOMIC DNA]</scope>
    <source>
        <strain evidence="2 3">ORNL</strain>
    </source>
</reference>
<dbReference type="PANTHER" id="PTHR30135">
    <property type="entry name" value="UNCHARACTERIZED PROTEIN YVCK-RELATED"/>
    <property type="match status" value="1"/>
</dbReference>
<evidence type="ECO:0000313" key="3">
    <source>
        <dbReference type="Proteomes" id="UP000239867"/>
    </source>
</evidence>
<dbReference type="PANTHER" id="PTHR30135:SF3">
    <property type="entry name" value="GLUCONEOGENESIS FACTOR-RELATED"/>
    <property type="match status" value="1"/>
</dbReference>
<dbReference type="Gene3D" id="3.40.50.10680">
    <property type="entry name" value="CofD-like domains"/>
    <property type="match status" value="1"/>
</dbReference>
<protein>
    <recommendedName>
        <fullName evidence="4">YvcK family protein</fullName>
    </recommendedName>
</protein>
<organism evidence="2 3">
    <name type="scientific">Desulfobulbus oralis</name>
    <dbReference type="NCBI Taxonomy" id="1986146"/>
    <lineage>
        <taxon>Bacteria</taxon>
        <taxon>Pseudomonadati</taxon>
        <taxon>Thermodesulfobacteriota</taxon>
        <taxon>Desulfobulbia</taxon>
        <taxon>Desulfobulbales</taxon>
        <taxon>Desulfobulbaceae</taxon>
        <taxon>Desulfobulbus</taxon>
    </lineage>
</organism>
<dbReference type="InterPro" id="IPR002882">
    <property type="entry name" value="CofD"/>
</dbReference>
<dbReference type="RefSeq" id="WP_104937281.1">
    <property type="nucleotide sequence ID" value="NZ_CP021255.1"/>
</dbReference>
<dbReference type="Proteomes" id="UP000239867">
    <property type="component" value="Chromosome"/>
</dbReference>
<dbReference type="GO" id="GO:0043743">
    <property type="term" value="F:LPPG:FO 2-phospho-L-lactate transferase activity"/>
    <property type="evidence" value="ECO:0007669"/>
    <property type="project" value="InterPro"/>
</dbReference>
<evidence type="ECO:0000256" key="1">
    <source>
        <dbReference type="ARBA" id="ARBA00022490"/>
    </source>
</evidence>
<sequence length="790" mass="86913">MRDCARSAAEILAQLRTARYTPLDLFADNSAEERLVSLLLGGAMKSVSPDLLGLFGRFREQMEGIDTSGVKVVVFGGGTGLATIVGGDSRREDWPERPFTGLKQYFSDLHSVVCVTDDGGSTGELRKTLPLVALGDLRHVLLAAVRRDALIRIYALSEAGAGQLALNLHRLFNYRFSVPPKSAGALLSASGLRPDALPGPLRELLLPLLESLFLDPRLSPVLAYPQCLGNLLLAAAIYRHLRLKDSAGGSFALARQPNDLQQATIQGLADLARALGVQEDAVLPAALTPAELSLLYSNGVLSTSEDKSSAVRRFYPVDRVMTAFCGEAALHPGLLGLIAEADILLFAPGSLYTSIIPILQIPGVAGAIRANHRALKLLVANIWVQMGETDATREAPERKFYVSDMVTAYHRNIPGGVQGLFSHVIALDMADIPGSVLQGYALEAKEPIMVDRGRVQELGFGLIEAAVFSRPLLSRQKRIQHDPDALARTVKALWLLRHVGLLKQPAATRPLQDLPPAGAPHRTVPRLVPCERYARMRQRLAALGIGRVDTMVQAETESPAPLTPGKRQALLQALLAILWRHPDIPLEHLAEPQKIWLVDTTVWKYAQEWDNIVSTYQPETRRILIRDDQVRDGRMLESAFLQALGQSLLGNYAAQKSMEPLLFRGSPVGLVYRLQMAEPERLKSFLKWSDIGSYLQLIRMRPSATEQGVFTRAVNLAEGFTPPGLYFGLFYAWYLDNALAPTIEYKMAIMRNARASMIAEQARMSRRRGDTIDFFREKVFRQGALLSAAR</sequence>
<evidence type="ECO:0008006" key="4">
    <source>
        <dbReference type="Google" id="ProtNLM"/>
    </source>
</evidence>
<dbReference type="Pfam" id="PF01933">
    <property type="entry name" value="CofD"/>
    <property type="match status" value="1"/>
</dbReference>
<keyword evidence="1" id="KW-0963">Cytoplasm</keyword>
<dbReference type="InterPro" id="IPR038136">
    <property type="entry name" value="CofD-like_dom_sf"/>
</dbReference>
<gene>
    <name evidence="2" type="ORF">CAY53_11815</name>
</gene>
<dbReference type="InterPro" id="IPR010119">
    <property type="entry name" value="Gluconeogen_factor"/>
</dbReference>
<dbReference type="EMBL" id="CP021255">
    <property type="protein sequence ID" value="AVD72077.1"/>
    <property type="molecule type" value="Genomic_DNA"/>
</dbReference>
<keyword evidence="3" id="KW-1185">Reference proteome</keyword>
<dbReference type="KEGG" id="deo:CAY53_11815"/>
<dbReference type="SUPFAM" id="SSF142338">
    <property type="entry name" value="CofD-like"/>
    <property type="match status" value="1"/>
</dbReference>